<sequence length="223" mass="23923">MADQEEAAGAPAAAPAAGHIAPMEPGHGPLISVSFQRNSTRNQKYLEAQPKTLGITQIGLSIYQIPWPCLIDSHHAASFAGFVRIPFIVSCIVVMIAGCLAIAAKTLHIPTLKASLVLQVFAIMASVFNILLVGLHFENFEYCSYYPYSYHNKTSDQTMLCGKLKNAYSHYSGGAMLVQLTLLAVSVTLAAYSCKVVNCCSPSSRMPVITVHAPSQAPPPTLE</sequence>
<dbReference type="AlphaFoldDB" id="A0A9Q0I6L6"/>
<reference evidence="2" key="1">
    <citation type="submission" date="2022-07" db="EMBL/GenBank/DDBJ databases">
        <title>Chromosome-level genome of Muraenolepis orangiensis.</title>
        <authorList>
            <person name="Kim J."/>
        </authorList>
    </citation>
    <scope>NUCLEOTIDE SEQUENCE</scope>
    <source>
        <strain evidence="2">KU_S4_2022</strain>
        <tissue evidence="2">Muscle</tissue>
    </source>
</reference>
<dbReference type="InterPro" id="IPR030417">
    <property type="entry name" value="MS4A"/>
</dbReference>
<feature type="transmembrane region" description="Helical" evidence="1">
    <location>
        <begin position="176"/>
        <end position="197"/>
    </location>
</feature>
<evidence type="ECO:0000313" key="2">
    <source>
        <dbReference type="EMBL" id="KAJ3585476.1"/>
    </source>
</evidence>
<keyword evidence="1" id="KW-0812">Transmembrane</keyword>
<evidence type="ECO:0008006" key="4">
    <source>
        <dbReference type="Google" id="ProtNLM"/>
    </source>
</evidence>
<evidence type="ECO:0000313" key="3">
    <source>
        <dbReference type="Proteomes" id="UP001148018"/>
    </source>
</evidence>
<proteinExistence type="predicted"/>
<keyword evidence="1" id="KW-1133">Transmembrane helix</keyword>
<keyword evidence="3" id="KW-1185">Reference proteome</keyword>
<keyword evidence="1" id="KW-0472">Membrane</keyword>
<protein>
    <recommendedName>
        <fullName evidence="4">Membrane-spanning 4-domains subfamily A member 4A</fullName>
    </recommendedName>
</protein>
<feature type="transmembrane region" description="Helical" evidence="1">
    <location>
        <begin position="85"/>
        <end position="104"/>
    </location>
</feature>
<gene>
    <name evidence="2" type="ORF">NHX12_014195</name>
</gene>
<organism evidence="2 3">
    <name type="scientific">Muraenolepis orangiensis</name>
    <name type="common">Patagonian moray cod</name>
    <dbReference type="NCBI Taxonomy" id="630683"/>
    <lineage>
        <taxon>Eukaryota</taxon>
        <taxon>Metazoa</taxon>
        <taxon>Chordata</taxon>
        <taxon>Craniata</taxon>
        <taxon>Vertebrata</taxon>
        <taxon>Euteleostomi</taxon>
        <taxon>Actinopterygii</taxon>
        <taxon>Neopterygii</taxon>
        <taxon>Teleostei</taxon>
        <taxon>Neoteleostei</taxon>
        <taxon>Acanthomorphata</taxon>
        <taxon>Zeiogadaria</taxon>
        <taxon>Gadariae</taxon>
        <taxon>Gadiformes</taxon>
        <taxon>Muraenolepidoidei</taxon>
        <taxon>Muraenolepididae</taxon>
        <taxon>Muraenolepis</taxon>
    </lineage>
</organism>
<accession>A0A9Q0I6L6</accession>
<dbReference type="Proteomes" id="UP001148018">
    <property type="component" value="Unassembled WGS sequence"/>
</dbReference>
<dbReference type="PANTHER" id="PTHR23320">
    <property type="entry name" value="MEMBRANE-SPANNING 4-DOMAINS SUBFAMILY A MS4A -RELATED"/>
    <property type="match status" value="1"/>
</dbReference>
<feature type="transmembrane region" description="Helical" evidence="1">
    <location>
        <begin position="116"/>
        <end position="137"/>
    </location>
</feature>
<evidence type="ECO:0000256" key="1">
    <source>
        <dbReference type="SAM" id="Phobius"/>
    </source>
</evidence>
<name>A0A9Q0I6L6_9TELE</name>
<comment type="caution">
    <text evidence="2">The sequence shown here is derived from an EMBL/GenBank/DDBJ whole genome shotgun (WGS) entry which is preliminary data.</text>
</comment>
<dbReference type="OrthoDB" id="8958625at2759"/>
<dbReference type="EMBL" id="JANIIK010000118">
    <property type="protein sequence ID" value="KAJ3585476.1"/>
    <property type="molecule type" value="Genomic_DNA"/>
</dbReference>
<dbReference type="PANTHER" id="PTHR23320:SF143">
    <property type="entry name" value="MEMBRANE-SPANNING 4-DOMAINS SUBFAMILY A MEMBER 4A-LIKE ISOFORM X1"/>
    <property type="match status" value="1"/>
</dbReference>